<evidence type="ECO:0000313" key="2">
    <source>
        <dbReference type="Proteomes" id="UP000030848"/>
    </source>
</evidence>
<dbReference type="SUPFAM" id="SSF51726">
    <property type="entry name" value="UROD/MetE-like"/>
    <property type="match status" value="1"/>
</dbReference>
<dbReference type="InterPro" id="IPR038071">
    <property type="entry name" value="UROD/MetE-like_sf"/>
</dbReference>
<dbReference type="Gene3D" id="3.20.20.210">
    <property type="match status" value="1"/>
</dbReference>
<accession>A0A837DD22</accession>
<dbReference type="Proteomes" id="UP000030848">
    <property type="component" value="Unassembled WGS sequence"/>
</dbReference>
<reference evidence="1 2" key="1">
    <citation type="submission" date="2014-10" db="EMBL/GenBank/DDBJ databases">
        <title>Genome sequence of Micropolyspora internatus JCM3315.</title>
        <authorList>
            <person name="Shin S.-K."/>
            <person name="Yi H."/>
        </authorList>
    </citation>
    <scope>NUCLEOTIDE SEQUENCE [LARGE SCALE GENOMIC DNA]</scope>
    <source>
        <strain evidence="1 2">JCM 3315</strain>
    </source>
</reference>
<organism evidence="1 2">
    <name type="scientific">Saccharomonospora viridis</name>
    <dbReference type="NCBI Taxonomy" id="1852"/>
    <lineage>
        <taxon>Bacteria</taxon>
        <taxon>Bacillati</taxon>
        <taxon>Actinomycetota</taxon>
        <taxon>Actinomycetes</taxon>
        <taxon>Pseudonocardiales</taxon>
        <taxon>Pseudonocardiaceae</taxon>
        <taxon>Saccharomonospora</taxon>
    </lineage>
</organism>
<proteinExistence type="predicted"/>
<dbReference type="EMBL" id="JRZE01000003">
    <property type="protein sequence ID" value="KHF44274.1"/>
    <property type="molecule type" value="Genomic_DNA"/>
</dbReference>
<protein>
    <submittedName>
        <fullName evidence="1">Uncharacterized protein</fullName>
    </submittedName>
</protein>
<gene>
    <name evidence="1" type="ORF">MINT15_11560</name>
</gene>
<evidence type="ECO:0000313" key="1">
    <source>
        <dbReference type="EMBL" id="KHF44274.1"/>
    </source>
</evidence>
<name>A0A837DD22_9PSEU</name>
<dbReference type="AlphaFoldDB" id="A0A837DD22"/>
<sequence length="48" mass="5343">MNIVDRLIPDCAELLRGLHGVGVDWVQLDEPSLRNLVNAAARMRNTLS</sequence>
<comment type="caution">
    <text evidence="1">The sequence shown here is derived from an EMBL/GenBank/DDBJ whole genome shotgun (WGS) entry which is preliminary data.</text>
</comment>